<reference evidence="1" key="1">
    <citation type="submission" date="2021-03" db="EMBL/GenBank/DDBJ databases">
        <authorList>
            <person name="Tagirdzhanova G."/>
        </authorList>
    </citation>
    <scope>NUCLEOTIDE SEQUENCE</scope>
</reference>
<gene>
    <name evidence="1" type="ORF">IMSHALPRED_010863</name>
</gene>
<dbReference type="InterPro" id="IPR024079">
    <property type="entry name" value="MetalloPept_cat_dom_sf"/>
</dbReference>
<protein>
    <submittedName>
        <fullName evidence="1">Uncharacterized protein</fullName>
    </submittedName>
</protein>
<organism evidence="1 2">
    <name type="scientific">Imshaugia aleurites</name>
    <dbReference type="NCBI Taxonomy" id="172621"/>
    <lineage>
        <taxon>Eukaryota</taxon>
        <taxon>Fungi</taxon>
        <taxon>Dikarya</taxon>
        <taxon>Ascomycota</taxon>
        <taxon>Pezizomycotina</taxon>
        <taxon>Lecanoromycetes</taxon>
        <taxon>OSLEUM clade</taxon>
        <taxon>Lecanoromycetidae</taxon>
        <taxon>Lecanorales</taxon>
        <taxon>Lecanorineae</taxon>
        <taxon>Parmeliaceae</taxon>
        <taxon>Imshaugia</taxon>
    </lineage>
</organism>
<keyword evidence="2" id="KW-1185">Reference proteome</keyword>
<sequence length="238" mass="25910">MPGIQTGPYRICNCGTRASEVSVLINTLIATLQPVLDDVSRHYSSAAYNAFFKNIAFAPIVYDILSNITTGVPISPGPHATPDASPELFGWPVTPQFICVTGYGQVTWSLEAGGNGGRQFDAYTVCQQSPVHAFAIIGTRFSKNSIVLCPAFWNYAAIPSRAKSNCLTMDPHFNRFRDVGRRLVNYQLWVILHELAHNYIYARSGGQGDISTANDCNSLSAGSAVNNAQNFVYYAASE</sequence>
<proteinExistence type="predicted"/>
<name>A0A8H3G8D8_9LECA</name>
<evidence type="ECO:0000313" key="2">
    <source>
        <dbReference type="Proteomes" id="UP000664534"/>
    </source>
</evidence>
<evidence type="ECO:0000313" key="1">
    <source>
        <dbReference type="EMBL" id="CAF9936689.1"/>
    </source>
</evidence>
<dbReference type="Gene3D" id="3.40.390.10">
    <property type="entry name" value="Collagenase (Catalytic Domain)"/>
    <property type="match status" value="1"/>
</dbReference>
<dbReference type="GO" id="GO:0008237">
    <property type="term" value="F:metallopeptidase activity"/>
    <property type="evidence" value="ECO:0007669"/>
    <property type="project" value="InterPro"/>
</dbReference>
<dbReference type="OrthoDB" id="5354889at2759"/>
<dbReference type="Proteomes" id="UP000664534">
    <property type="component" value="Unassembled WGS sequence"/>
</dbReference>
<accession>A0A8H3G8D8</accession>
<dbReference type="EMBL" id="CAJPDT010000093">
    <property type="protein sequence ID" value="CAF9936689.1"/>
    <property type="molecule type" value="Genomic_DNA"/>
</dbReference>
<dbReference type="AlphaFoldDB" id="A0A8H3G8D8"/>
<dbReference type="SUPFAM" id="SSF55486">
    <property type="entry name" value="Metalloproteases ('zincins'), catalytic domain"/>
    <property type="match status" value="1"/>
</dbReference>
<comment type="caution">
    <text evidence="1">The sequence shown here is derived from an EMBL/GenBank/DDBJ whole genome shotgun (WGS) entry which is preliminary data.</text>
</comment>